<name>A0A2M4D8U3_ANODA</name>
<keyword evidence="1" id="KW-0472">Membrane</keyword>
<organism evidence="3">
    <name type="scientific">Anopheles darlingi</name>
    <name type="common">Mosquito</name>
    <dbReference type="NCBI Taxonomy" id="43151"/>
    <lineage>
        <taxon>Eukaryota</taxon>
        <taxon>Metazoa</taxon>
        <taxon>Ecdysozoa</taxon>
        <taxon>Arthropoda</taxon>
        <taxon>Hexapoda</taxon>
        <taxon>Insecta</taxon>
        <taxon>Pterygota</taxon>
        <taxon>Neoptera</taxon>
        <taxon>Endopterygota</taxon>
        <taxon>Diptera</taxon>
        <taxon>Nematocera</taxon>
        <taxon>Culicoidea</taxon>
        <taxon>Culicidae</taxon>
        <taxon>Anophelinae</taxon>
        <taxon>Anopheles</taxon>
    </lineage>
</organism>
<feature type="transmembrane region" description="Helical" evidence="1">
    <location>
        <begin position="26"/>
        <end position="45"/>
    </location>
</feature>
<evidence type="ECO:0000256" key="2">
    <source>
        <dbReference type="SAM" id="SignalP"/>
    </source>
</evidence>
<feature type="chain" id="PRO_5014999197" description="Secreted protein" evidence="2">
    <location>
        <begin position="17"/>
        <end position="118"/>
    </location>
</feature>
<dbReference type="AlphaFoldDB" id="A0A2M4D8U3"/>
<keyword evidence="1" id="KW-1133">Transmembrane helix</keyword>
<evidence type="ECO:0000313" key="3">
    <source>
        <dbReference type="EMBL" id="MBW73911.1"/>
    </source>
</evidence>
<sequence length="118" mass="13932">MLLLLLLLLLLMMVDRRSDRRSGFRVFGGSVLGWFGWLWLSSLFFNTNGRYRLVVFEHRLRTNTQTQTNTRGFNVMHHFLWIKPNISFRFTRTRRSLLSTAFDNRAATATAFRCCCCC</sequence>
<keyword evidence="2" id="KW-0732">Signal</keyword>
<evidence type="ECO:0008006" key="4">
    <source>
        <dbReference type="Google" id="ProtNLM"/>
    </source>
</evidence>
<accession>A0A2M4D8U3</accession>
<dbReference type="EMBL" id="GGFL01009733">
    <property type="protein sequence ID" value="MBW73911.1"/>
    <property type="molecule type" value="Transcribed_RNA"/>
</dbReference>
<proteinExistence type="predicted"/>
<evidence type="ECO:0000256" key="1">
    <source>
        <dbReference type="SAM" id="Phobius"/>
    </source>
</evidence>
<reference evidence="3" key="1">
    <citation type="submission" date="2018-01" db="EMBL/GenBank/DDBJ databases">
        <title>An insight into the sialome of Amazonian anophelines.</title>
        <authorList>
            <person name="Ribeiro J.M."/>
            <person name="Scarpassa V."/>
            <person name="Calvo E."/>
        </authorList>
    </citation>
    <scope>NUCLEOTIDE SEQUENCE</scope>
</reference>
<protein>
    <recommendedName>
        <fullName evidence="4">Secreted protein</fullName>
    </recommendedName>
</protein>
<keyword evidence="1" id="KW-0812">Transmembrane</keyword>
<feature type="signal peptide" evidence="2">
    <location>
        <begin position="1"/>
        <end position="16"/>
    </location>
</feature>